<evidence type="ECO:0000256" key="2">
    <source>
        <dbReference type="ARBA" id="ARBA00022768"/>
    </source>
</evidence>
<evidence type="ECO:0000256" key="3">
    <source>
        <dbReference type="ARBA" id="ARBA00022801"/>
    </source>
</evidence>
<evidence type="ECO:0000313" key="11">
    <source>
        <dbReference type="Proteomes" id="UP001382955"/>
    </source>
</evidence>
<dbReference type="InterPro" id="IPR004541">
    <property type="entry name" value="Transl_elong_EFTu/EF1A_bac/org"/>
</dbReference>
<dbReference type="CDD" id="cd03697">
    <property type="entry name" value="EFTU_II"/>
    <property type="match status" value="1"/>
</dbReference>
<evidence type="ECO:0000256" key="5">
    <source>
        <dbReference type="ARBA" id="ARBA00022917"/>
    </source>
</evidence>
<dbReference type="EMBL" id="JAOSIK010000004">
    <property type="protein sequence ID" value="MEK0311811.1"/>
    <property type="molecule type" value="Genomic_DNA"/>
</dbReference>
<comment type="caution">
    <text evidence="10">The sequence shown here is derived from an EMBL/GenBank/DDBJ whole genome shotgun (WGS) entry which is preliminary data.</text>
</comment>
<dbReference type="PANTHER" id="PTHR43721:SF22">
    <property type="entry name" value="ELONGATION FACTOR TU, MITOCHONDRIAL"/>
    <property type="match status" value="1"/>
</dbReference>
<dbReference type="InterPro" id="IPR000795">
    <property type="entry name" value="T_Tr_GTP-bd_dom"/>
</dbReference>
<name>A0ABU8ZS88_9MOLU</name>
<evidence type="ECO:0000313" key="10">
    <source>
        <dbReference type="EMBL" id="MEK0311811.1"/>
    </source>
</evidence>
<evidence type="ECO:0000256" key="6">
    <source>
        <dbReference type="ARBA" id="ARBA00023134"/>
    </source>
</evidence>
<dbReference type="InterPro" id="IPR009000">
    <property type="entry name" value="Transl_B-barrel_sf"/>
</dbReference>
<keyword evidence="5" id="KW-0648">Protein biosynthesis</keyword>
<dbReference type="NCBIfam" id="TIGR00485">
    <property type="entry name" value="EF-Tu"/>
    <property type="match status" value="1"/>
</dbReference>
<evidence type="ECO:0000256" key="4">
    <source>
        <dbReference type="ARBA" id="ARBA00022842"/>
    </source>
</evidence>
<dbReference type="RefSeq" id="WP_304512477.1">
    <property type="nucleotide sequence ID" value="NZ_JAOSIK010000004.1"/>
</dbReference>
<keyword evidence="6" id="KW-0342">GTP-binding</keyword>
<accession>A0ABU8ZS88</accession>
<keyword evidence="2 10" id="KW-0251">Elongation factor</keyword>
<dbReference type="PROSITE" id="PS51722">
    <property type="entry name" value="G_TR_2"/>
    <property type="match status" value="1"/>
</dbReference>
<keyword evidence="4" id="KW-0460">Magnesium</keyword>
<keyword evidence="1" id="KW-0547">Nucleotide-binding</keyword>
<dbReference type="Pfam" id="PF03143">
    <property type="entry name" value="GTP_EFTU_D3"/>
    <property type="match status" value="1"/>
</dbReference>
<dbReference type="PRINTS" id="PR00315">
    <property type="entry name" value="ELONGATNFCT"/>
</dbReference>
<dbReference type="SUPFAM" id="SSF52540">
    <property type="entry name" value="P-loop containing nucleoside triphosphate hydrolases"/>
    <property type="match status" value="1"/>
</dbReference>
<dbReference type="NCBIfam" id="NF009372">
    <property type="entry name" value="PRK12735.1"/>
    <property type="match status" value="1"/>
</dbReference>
<dbReference type="Pfam" id="PF03144">
    <property type="entry name" value="GTP_EFTU_D2"/>
    <property type="match status" value="1"/>
</dbReference>
<dbReference type="SUPFAM" id="SSF50465">
    <property type="entry name" value="EF-Tu/eEF-1alpha/eIF2-gamma C-terminal domain"/>
    <property type="match status" value="1"/>
</dbReference>
<sequence>MSKAKINNKEESQVIKPHLNVGTLGHVDHGKSTLSLAINNYLAAKNLAKFRKDIQTLDKTVEEQRRGITINAHHLEYESDTRNYAHIDCPGHKDYIKNMITGAAQMDAAILVVSAADGPQPQTREHILLAKHVGVPNLIVFLNKCDTAIPDLIPLVEHEIREILTKNGYNGSEIPIIQGSALKALDGDENYVSKIADLVAELDKLPLPLRDIDKPFLMPIEDIYSITGRGTTASGRVERGTLSLGDEIEILGLDKDTSTVAIGLEIFKKSKTQIQAGDNAAILLRGIKHSDIKKGQVIVKPNSLKVYSQFKAEVYILTEEEGGRKKSFRTNYRPQFFFRTANVTGIITLLEKDVAFAMPGDNVTIKVDLIKPVALEVGTSFAFREGGKTIGSGKIIEILPN</sequence>
<dbReference type="Gene3D" id="3.40.50.300">
    <property type="entry name" value="P-loop containing nucleotide triphosphate hydrolases"/>
    <property type="match status" value="1"/>
</dbReference>
<evidence type="ECO:0000256" key="7">
    <source>
        <dbReference type="ARBA" id="ARBA00029554"/>
    </source>
</evidence>
<dbReference type="Gene3D" id="2.40.30.10">
    <property type="entry name" value="Translation factors"/>
    <property type="match status" value="2"/>
</dbReference>
<dbReference type="PANTHER" id="PTHR43721">
    <property type="entry name" value="ELONGATION FACTOR TU-RELATED"/>
    <property type="match status" value="1"/>
</dbReference>
<evidence type="ECO:0000259" key="9">
    <source>
        <dbReference type="PROSITE" id="PS51722"/>
    </source>
</evidence>
<dbReference type="SUPFAM" id="SSF50447">
    <property type="entry name" value="Translation proteins"/>
    <property type="match status" value="1"/>
</dbReference>
<evidence type="ECO:0000256" key="8">
    <source>
        <dbReference type="NCBIfam" id="TIGR00485"/>
    </source>
</evidence>
<dbReference type="InterPro" id="IPR050055">
    <property type="entry name" value="EF-Tu_GTPase"/>
</dbReference>
<dbReference type="Pfam" id="PF00009">
    <property type="entry name" value="GTP_EFTU"/>
    <property type="match status" value="1"/>
</dbReference>
<dbReference type="InterPro" id="IPR004161">
    <property type="entry name" value="EFTu-like_2"/>
</dbReference>
<dbReference type="NCBIfam" id="NF000766">
    <property type="entry name" value="PRK00049.1"/>
    <property type="match status" value="1"/>
</dbReference>
<organism evidence="10 11">
    <name type="scientific">Candidatus Phytoplasma fabacearum</name>
    <dbReference type="NCBI Taxonomy" id="2982628"/>
    <lineage>
        <taxon>Bacteria</taxon>
        <taxon>Bacillati</taxon>
        <taxon>Mycoplasmatota</taxon>
        <taxon>Mollicutes</taxon>
        <taxon>Acholeplasmatales</taxon>
        <taxon>Acholeplasmataceae</taxon>
        <taxon>Candidatus Phytoplasma</taxon>
        <taxon>16SrII (Peanut WB group)</taxon>
    </lineage>
</organism>
<dbReference type="InterPro" id="IPR004160">
    <property type="entry name" value="Transl_elong_EFTu/EF1A_C"/>
</dbReference>
<dbReference type="Proteomes" id="UP001382955">
    <property type="component" value="Unassembled WGS sequence"/>
</dbReference>
<dbReference type="InterPro" id="IPR027417">
    <property type="entry name" value="P-loop_NTPase"/>
</dbReference>
<dbReference type="InterPro" id="IPR009001">
    <property type="entry name" value="Transl_elong_EF1A/Init_IF2_C"/>
</dbReference>
<dbReference type="NCBIfam" id="TIGR00231">
    <property type="entry name" value="small_GTP"/>
    <property type="match status" value="1"/>
</dbReference>
<dbReference type="InterPro" id="IPR033720">
    <property type="entry name" value="EFTU_2"/>
</dbReference>
<feature type="domain" description="Tr-type G" evidence="9">
    <location>
        <begin position="16"/>
        <end position="210"/>
    </location>
</feature>
<protein>
    <recommendedName>
        <fullName evidence="7 8">Elongation factor Tu</fullName>
    </recommendedName>
</protein>
<dbReference type="NCBIfam" id="NF009373">
    <property type="entry name" value="PRK12736.1"/>
    <property type="match status" value="1"/>
</dbReference>
<evidence type="ECO:0000256" key="1">
    <source>
        <dbReference type="ARBA" id="ARBA00022741"/>
    </source>
</evidence>
<dbReference type="InterPro" id="IPR005225">
    <property type="entry name" value="Small_GTP-bd"/>
</dbReference>
<keyword evidence="3" id="KW-0378">Hydrolase</keyword>
<reference evidence="10 11" key="1">
    <citation type="journal article" date="2023" name="Int. J. Syst. Evol. Microbiol.">
        <title>The observation of taxonomic boundaries for the 16SrII and 16SrXXV phytoplasmas using genome-based delimitation.</title>
        <authorList>
            <person name="Rodrigues Jardim B."/>
            <person name="Tran-Nguyen L.T.T."/>
            <person name="Gambley C."/>
            <person name="Al-Sadi A.M."/>
            <person name="Al-Subhi A.M."/>
            <person name="Foissac X."/>
            <person name="Salar P."/>
            <person name="Cai H."/>
            <person name="Yang J.Y."/>
            <person name="Davis R."/>
            <person name="Jones L."/>
            <person name="Rodoni B."/>
            <person name="Constable F.E."/>
        </authorList>
    </citation>
    <scope>NUCLEOTIDE SEQUENCE [LARGE SCALE GENOMIC DNA]</scope>
    <source>
        <strain evidence="10">BAWM-322</strain>
    </source>
</reference>
<dbReference type="GO" id="GO:0003746">
    <property type="term" value="F:translation elongation factor activity"/>
    <property type="evidence" value="ECO:0007669"/>
    <property type="project" value="UniProtKB-KW"/>
</dbReference>
<proteinExistence type="predicted"/>
<keyword evidence="11" id="KW-1185">Reference proteome</keyword>
<gene>
    <name evidence="10" type="primary">tuf</name>
    <name evidence="10" type="ORF">OC725_00785</name>
</gene>
<dbReference type="CDD" id="cd03707">
    <property type="entry name" value="EFTU_III"/>
    <property type="match status" value="1"/>
</dbReference>